<protein>
    <recommendedName>
        <fullName evidence="2">Chitin-binding type-2 domain-containing protein</fullName>
    </recommendedName>
</protein>
<dbReference type="AlphaFoldDB" id="A0ABD3RSW6"/>
<dbReference type="Gene3D" id="2.170.140.10">
    <property type="entry name" value="Chitin binding domain"/>
    <property type="match status" value="1"/>
</dbReference>
<feature type="domain" description="Chitin-binding type-2" evidence="2">
    <location>
        <begin position="102"/>
        <end position="158"/>
    </location>
</feature>
<dbReference type="Proteomes" id="UP001530377">
    <property type="component" value="Unassembled WGS sequence"/>
</dbReference>
<dbReference type="InterPro" id="IPR002557">
    <property type="entry name" value="Chitin-bd_dom"/>
</dbReference>
<dbReference type="PROSITE" id="PS50940">
    <property type="entry name" value="CHIT_BIND_II"/>
    <property type="match status" value="3"/>
</dbReference>
<evidence type="ECO:0000313" key="3">
    <source>
        <dbReference type="EMBL" id="KAL3816003.1"/>
    </source>
</evidence>
<keyword evidence="4" id="KW-1185">Reference proteome</keyword>
<dbReference type="InterPro" id="IPR036508">
    <property type="entry name" value="Chitin-bd_dom_sf"/>
</dbReference>
<accession>A0ABD3RSW6</accession>
<reference evidence="3 4" key="1">
    <citation type="submission" date="2024-10" db="EMBL/GenBank/DDBJ databases">
        <title>Updated reference genomes for cyclostephanoid diatoms.</title>
        <authorList>
            <person name="Roberts W.R."/>
            <person name="Alverson A.J."/>
        </authorList>
    </citation>
    <scope>NUCLEOTIDE SEQUENCE [LARGE SCALE GENOMIC DNA]</scope>
    <source>
        <strain evidence="3 4">AJA228-03</strain>
    </source>
</reference>
<sequence>MTYTRRRKRPTTSSVGIFPPLLLLLSTGVDCVPDAENTTLAATTTLLTTTATAPAAEVSPKFCPVDILECPDGKYVGRNSKKNCAFDSCTENIVTMNTDARDPECETEPFSRKVGAGCKTSVFNICQGGRLIQTKDCPAGLFFNGKKCDIEARLNCEPDPECKSEPNSISVKAGTGCKKYVFCKDGILSNTLTCPDGLLFGGTYCEPAELVTCASDGSTTAGTTAEPASANIAAMNASATTNAAMPAELYCKAKPNSFSAKAGTGCKDYVYCENGNVLYTVSCPGGTLFNGMWCESAENVICTSDSTTKATTTSMSTAATSAPIAETTDANMSPMMTSAATTNTATTTTAATAITTSDATTTSTTTTAKIDYCQTKPNSFSAKAGTGCKDYVYCENGNGKNCDARHGLCRRPWQSVAHSGATSVIITS</sequence>
<proteinExistence type="predicted"/>
<dbReference type="EMBL" id="JALLPB020000170">
    <property type="protein sequence ID" value="KAL3816003.1"/>
    <property type="molecule type" value="Genomic_DNA"/>
</dbReference>
<dbReference type="SUPFAM" id="SSF57625">
    <property type="entry name" value="Invertebrate chitin-binding proteins"/>
    <property type="match status" value="2"/>
</dbReference>
<feature type="domain" description="Chitin-binding type-2" evidence="2">
    <location>
        <begin position="159"/>
        <end position="215"/>
    </location>
</feature>
<keyword evidence="1" id="KW-0732">Signal</keyword>
<gene>
    <name evidence="3" type="ORF">ACHAXA_010663</name>
</gene>
<evidence type="ECO:0000256" key="1">
    <source>
        <dbReference type="SAM" id="SignalP"/>
    </source>
</evidence>
<feature type="chain" id="PRO_5044838970" description="Chitin-binding type-2 domain-containing protein" evidence="1">
    <location>
        <begin position="32"/>
        <end position="428"/>
    </location>
</feature>
<comment type="caution">
    <text evidence="3">The sequence shown here is derived from an EMBL/GenBank/DDBJ whole genome shotgun (WGS) entry which is preliminary data.</text>
</comment>
<evidence type="ECO:0000313" key="4">
    <source>
        <dbReference type="Proteomes" id="UP001530377"/>
    </source>
</evidence>
<organism evidence="3 4">
    <name type="scientific">Cyclostephanos tholiformis</name>
    <dbReference type="NCBI Taxonomy" id="382380"/>
    <lineage>
        <taxon>Eukaryota</taxon>
        <taxon>Sar</taxon>
        <taxon>Stramenopiles</taxon>
        <taxon>Ochrophyta</taxon>
        <taxon>Bacillariophyta</taxon>
        <taxon>Coscinodiscophyceae</taxon>
        <taxon>Thalassiosirophycidae</taxon>
        <taxon>Stephanodiscales</taxon>
        <taxon>Stephanodiscaceae</taxon>
        <taxon>Cyclostephanos</taxon>
    </lineage>
</organism>
<dbReference type="SMART" id="SM00494">
    <property type="entry name" value="ChtBD2"/>
    <property type="match status" value="3"/>
</dbReference>
<name>A0ABD3RSW6_9STRA</name>
<feature type="signal peptide" evidence="1">
    <location>
        <begin position="1"/>
        <end position="31"/>
    </location>
</feature>
<evidence type="ECO:0000259" key="2">
    <source>
        <dbReference type="PROSITE" id="PS50940"/>
    </source>
</evidence>
<feature type="domain" description="Chitin-binding type-2" evidence="2">
    <location>
        <begin position="248"/>
        <end position="304"/>
    </location>
</feature>